<dbReference type="Pfam" id="PF10123">
    <property type="entry name" value="Mu-like_Pro"/>
    <property type="match status" value="1"/>
</dbReference>
<name>Q7VNJ7_HAEDU</name>
<dbReference type="AlphaFoldDB" id="Q7VNJ7"/>
<reference evidence="2" key="1">
    <citation type="submission" date="2003-06" db="EMBL/GenBank/DDBJ databases">
        <title>The complete genome sequence of Haemophilus ducreyi.</title>
        <authorList>
            <person name="Munson R.S. Jr."/>
            <person name="Ray W.C."/>
            <person name="Mahairas G."/>
            <person name="Sabo P."/>
            <person name="Mungur R."/>
            <person name="Johnson L."/>
            <person name="Nguyen D."/>
            <person name="Wang J."/>
            <person name="Forst C."/>
            <person name="Hood L."/>
        </authorList>
    </citation>
    <scope>NUCLEOTIDE SEQUENCE [LARGE SCALE GENOMIC DNA]</scope>
    <source>
        <strain evidence="2">35000HP / ATCC 700724</strain>
    </source>
</reference>
<organism evidence="1 2">
    <name type="scientific">Haemophilus ducreyi (strain 35000HP / ATCC 700724)</name>
    <dbReference type="NCBI Taxonomy" id="233412"/>
    <lineage>
        <taxon>Bacteria</taxon>
        <taxon>Pseudomonadati</taxon>
        <taxon>Pseudomonadota</taxon>
        <taxon>Gammaproteobacteria</taxon>
        <taxon>Pasteurellales</taxon>
        <taxon>Pasteurellaceae</taxon>
        <taxon>Haemophilus</taxon>
    </lineage>
</organism>
<dbReference type="EMBL" id="AE017143">
    <property type="protein sequence ID" value="AAP95462.1"/>
    <property type="molecule type" value="Genomic_DNA"/>
</dbReference>
<dbReference type="HOGENOM" id="CLU_062795_1_0_6"/>
<sequence length="361" mass="39334">MLRCFVFKQKFKLNPIACSFQLNREANGLIQLFPFGWFEPQDGREGAWYVDDSNGYQLANEINALQIELMVDYEHQTLFIAENGKGNPAAGWIRRAEYRTGEGLFADVAWTEKATAEIKDGIYRYISPLFLADASGRVIKVLNAALTNRPALYNLREAVAMSAQFSQFLNVEEEGQSNMKELLIKLFGLSATATDAEIEAELTALSAAKGDSDVALKAVYGALAQAKSETVALSAKVNNPDPAKYVALADLQTVQTELNTLKQSINDKERDALIQTALSDGRLLPAQKAWAESLGKQNLTALSDFLATVSPNPALLGTQTGGQNPNADAQKVALSDAEIAGAKALGISADEYIQRYKQETK</sequence>
<dbReference type="PIRSF" id="PIRSF016624">
    <property type="entry name" value="Mu_prophg_I"/>
    <property type="match status" value="1"/>
</dbReference>
<dbReference type="InterPro" id="IPR012106">
    <property type="entry name" value="Phage_Mu_Gp1"/>
</dbReference>
<dbReference type="STRING" id="233412.HD_0518"/>
<evidence type="ECO:0000313" key="1">
    <source>
        <dbReference type="EMBL" id="AAP95462.1"/>
    </source>
</evidence>
<accession>Q7VNJ7</accession>
<protein>
    <submittedName>
        <fullName evidence="1">Bacteriophage Mu I protein GP32</fullName>
    </submittedName>
</protein>
<dbReference type="Proteomes" id="UP000001022">
    <property type="component" value="Chromosome"/>
</dbReference>
<dbReference type="KEGG" id="hdu:HD_0518"/>
<proteinExistence type="predicted"/>
<gene>
    <name evidence="1" type="ordered locus">HD_0518</name>
</gene>
<evidence type="ECO:0000313" key="2">
    <source>
        <dbReference type="Proteomes" id="UP000001022"/>
    </source>
</evidence>
<keyword evidence="2" id="KW-1185">Reference proteome</keyword>
<dbReference type="eggNOG" id="COG4388">
    <property type="taxonomic scope" value="Bacteria"/>
</dbReference>